<dbReference type="InterPro" id="IPR040079">
    <property type="entry name" value="Glutathione_S-Trfase"/>
</dbReference>
<dbReference type="SFLD" id="SFLDG01150">
    <property type="entry name" value="Main.1:_Beta-like"/>
    <property type="match status" value="1"/>
</dbReference>
<accession>A0ABV7INY0</accession>
<evidence type="ECO:0000259" key="2">
    <source>
        <dbReference type="PROSITE" id="PS50405"/>
    </source>
</evidence>
<dbReference type="SFLD" id="SFLDS00019">
    <property type="entry name" value="Glutathione_Transferase_(cytos"/>
    <property type="match status" value="1"/>
</dbReference>
<dbReference type="InterPro" id="IPR004046">
    <property type="entry name" value="GST_C"/>
</dbReference>
<dbReference type="Proteomes" id="UP001595604">
    <property type="component" value="Unassembled WGS sequence"/>
</dbReference>
<dbReference type="PROSITE" id="PS50404">
    <property type="entry name" value="GST_NTER"/>
    <property type="match status" value="1"/>
</dbReference>
<dbReference type="InterPro" id="IPR036282">
    <property type="entry name" value="Glutathione-S-Trfase_C_sf"/>
</dbReference>
<dbReference type="SUPFAM" id="SSF52833">
    <property type="entry name" value="Thioredoxin-like"/>
    <property type="match status" value="1"/>
</dbReference>
<comment type="caution">
    <text evidence="3">The sequence shown here is derived from an EMBL/GenBank/DDBJ whole genome shotgun (WGS) entry which is preliminary data.</text>
</comment>
<dbReference type="SUPFAM" id="SSF47616">
    <property type="entry name" value="GST C-terminal domain-like"/>
    <property type="match status" value="1"/>
</dbReference>
<dbReference type="PROSITE" id="PS50405">
    <property type="entry name" value="GST_CTER"/>
    <property type="match status" value="1"/>
</dbReference>
<dbReference type="InterPro" id="IPR036249">
    <property type="entry name" value="Thioredoxin-like_sf"/>
</dbReference>
<feature type="domain" description="GST N-terminal" evidence="1">
    <location>
        <begin position="1"/>
        <end position="87"/>
    </location>
</feature>
<protein>
    <submittedName>
        <fullName evidence="3">Glutathione S-transferase family protein</fullName>
    </submittedName>
</protein>
<feature type="domain" description="GST C-terminal" evidence="2">
    <location>
        <begin position="90"/>
        <end position="215"/>
    </location>
</feature>
<dbReference type="Gene3D" id="1.20.1050.10">
    <property type="match status" value="1"/>
</dbReference>
<dbReference type="CDD" id="cd03048">
    <property type="entry name" value="GST_N_Ure2p_like"/>
    <property type="match status" value="1"/>
</dbReference>
<organism evidence="3 4">
    <name type="scientific">Novosphingobium bradum</name>
    <dbReference type="NCBI Taxonomy" id="1737444"/>
    <lineage>
        <taxon>Bacteria</taxon>
        <taxon>Pseudomonadati</taxon>
        <taxon>Pseudomonadota</taxon>
        <taxon>Alphaproteobacteria</taxon>
        <taxon>Sphingomonadales</taxon>
        <taxon>Sphingomonadaceae</taxon>
        <taxon>Novosphingobium</taxon>
    </lineage>
</organism>
<dbReference type="PANTHER" id="PTHR44051:SF8">
    <property type="entry name" value="GLUTATHIONE S-TRANSFERASE GSTA"/>
    <property type="match status" value="1"/>
</dbReference>
<name>A0ABV7INY0_9SPHN</name>
<evidence type="ECO:0000259" key="1">
    <source>
        <dbReference type="PROSITE" id="PS50404"/>
    </source>
</evidence>
<keyword evidence="4" id="KW-1185">Reference proteome</keyword>
<gene>
    <name evidence="3" type="ORF">ACFOD9_08935</name>
</gene>
<proteinExistence type="predicted"/>
<dbReference type="RefSeq" id="WP_379509733.1">
    <property type="nucleotide sequence ID" value="NZ_JBHRTQ010000007.1"/>
</dbReference>
<dbReference type="SFLD" id="SFLDG00358">
    <property type="entry name" value="Main_(cytGST)"/>
    <property type="match status" value="1"/>
</dbReference>
<dbReference type="SFLD" id="SFLDG01151">
    <property type="entry name" value="Main.2:_Nu-like"/>
    <property type="match status" value="1"/>
</dbReference>
<evidence type="ECO:0000313" key="4">
    <source>
        <dbReference type="Proteomes" id="UP001595604"/>
    </source>
</evidence>
<evidence type="ECO:0000313" key="3">
    <source>
        <dbReference type="EMBL" id="MFC3174376.1"/>
    </source>
</evidence>
<dbReference type="Gene3D" id="3.40.30.10">
    <property type="entry name" value="Glutaredoxin"/>
    <property type="match status" value="1"/>
</dbReference>
<dbReference type="InterPro" id="IPR010987">
    <property type="entry name" value="Glutathione-S-Trfase_C-like"/>
</dbReference>
<dbReference type="EMBL" id="JBHRTQ010000007">
    <property type="protein sequence ID" value="MFC3174376.1"/>
    <property type="molecule type" value="Genomic_DNA"/>
</dbReference>
<dbReference type="PANTHER" id="PTHR44051">
    <property type="entry name" value="GLUTATHIONE S-TRANSFERASE-RELATED"/>
    <property type="match status" value="1"/>
</dbReference>
<dbReference type="Pfam" id="PF00043">
    <property type="entry name" value="GST_C"/>
    <property type="match status" value="1"/>
</dbReference>
<reference evidence="4" key="1">
    <citation type="journal article" date="2019" name="Int. J. Syst. Evol. Microbiol.">
        <title>The Global Catalogue of Microorganisms (GCM) 10K type strain sequencing project: providing services to taxonomists for standard genome sequencing and annotation.</title>
        <authorList>
            <consortium name="The Broad Institute Genomics Platform"/>
            <consortium name="The Broad Institute Genome Sequencing Center for Infectious Disease"/>
            <person name="Wu L."/>
            <person name="Ma J."/>
        </authorList>
    </citation>
    <scope>NUCLEOTIDE SEQUENCE [LARGE SCALE GENOMIC DNA]</scope>
    <source>
        <strain evidence="4">KCTC 42984</strain>
    </source>
</reference>
<dbReference type="InterPro" id="IPR004045">
    <property type="entry name" value="Glutathione_S-Trfase_N"/>
</dbReference>
<sequence length="239" mass="26963">MIELYVEGSPAVFKAAIMLEECGLDYRCRHVSISHGMQHEPEFRALSPNGKIPVIVDAAPADGGEPLAVFESGAILVYLAEKTGRFLPTEPRARTQVMQWLFWQSSGLSPFSGQAVHFLRYAPEAARPYGRLRYIGEMKRHWAVLDTHLAGREWIAGDYSIADIGAFPWINMADRFRMTFDDLPELDRWWRAVGERPAVRRAYDKVVAARVDRPIDEEAFRRNLFGAAAEQMPGTGPRG</sequence>
<dbReference type="Pfam" id="PF13409">
    <property type="entry name" value="GST_N_2"/>
    <property type="match status" value="1"/>
</dbReference>